<dbReference type="InterPro" id="IPR055754">
    <property type="entry name" value="DUF7330"/>
</dbReference>
<protein>
    <recommendedName>
        <fullName evidence="1">DUF7330 domain-containing protein</fullName>
    </recommendedName>
</protein>
<dbReference type="OrthoDB" id="3264779at2759"/>
<gene>
    <name evidence="2" type="ORF">PAXRUDRAFT_826486</name>
</gene>
<evidence type="ECO:0000313" key="3">
    <source>
        <dbReference type="Proteomes" id="UP000054538"/>
    </source>
</evidence>
<accession>A0A0D0E9Q9</accession>
<name>A0A0D0E9Q9_9AGAM</name>
<sequence>MSRISQTLSLFSNLSSPSVGPNSVSEDKNVATVTEQFLPRRQVAVFGDQFVFQTVSSQQRINAKLVLLPPFPWDAPPFAKSVAYLSSLSGSVNAVVHRLPGAESHLFRLYIFAREASVKVALPPLFRGVVTVKNHGGLRQRKQIHRSRSVRDRMRRGFIRFDTVALENDDEVYIHAEGKIELCLMASLTSRSNGKVGWTRIDRHVRRILKIT</sequence>
<keyword evidence="3" id="KW-1185">Reference proteome</keyword>
<proteinExistence type="predicted"/>
<dbReference type="AlphaFoldDB" id="A0A0D0E9Q9"/>
<evidence type="ECO:0000259" key="1">
    <source>
        <dbReference type="Pfam" id="PF24016"/>
    </source>
</evidence>
<dbReference type="EMBL" id="KN825011">
    <property type="protein sequence ID" value="KIK95965.1"/>
    <property type="molecule type" value="Genomic_DNA"/>
</dbReference>
<evidence type="ECO:0000313" key="2">
    <source>
        <dbReference type="EMBL" id="KIK95965.1"/>
    </source>
</evidence>
<dbReference type="InParanoid" id="A0A0D0E9Q9"/>
<dbReference type="Pfam" id="PF24016">
    <property type="entry name" value="DUF7330"/>
    <property type="match status" value="1"/>
</dbReference>
<dbReference type="Proteomes" id="UP000054538">
    <property type="component" value="Unassembled WGS sequence"/>
</dbReference>
<reference evidence="3" key="2">
    <citation type="submission" date="2015-01" db="EMBL/GenBank/DDBJ databases">
        <title>Evolutionary Origins and Diversification of the Mycorrhizal Mutualists.</title>
        <authorList>
            <consortium name="DOE Joint Genome Institute"/>
            <consortium name="Mycorrhizal Genomics Consortium"/>
            <person name="Kohler A."/>
            <person name="Kuo A."/>
            <person name="Nagy L.G."/>
            <person name="Floudas D."/>
            <person name="Copeland A."/>
            <person name="Barry K.W."/>
            <person name="Cichocki N."/>
            <person name="Veneault-Fourrey C."/>
            <person name="LaButti K."/>
            <person name="Lindquist E.A."/>
            <person name="Lipzen A."/>
            <person name="Lundell T."/>
            <person name="Morin E."/>
            <person name="Murat C."/>
            <person name="Riley R."/>
            <person name="Ohm R."/>
            <person name="Sun H."/>
            <person name="Tunlid A."/>
            <person name="Henrissat B."/>
            <person name="Grigoriev I.V."/>
            <person name="Hibbett D.S."/>
            <person name="Martin F."/>
        </authorList>
    </citation>
    <scope>NUCLEOTIDE SEQUENCE [LARGE SCALE GENOMIC DNA]</scope>
    <source>
        <strain evidence="3">Ve08.2h10</strain>
    </source>
</reference>
<feature type="domain" description="DUF7330" evidence="1">
    <location>
        <begin position="56"/>
        <end position="141"/>
    </location>
</feature>
<dbReference type="STRING" id="930991.A0A0D0E9Q9"/>
<dbReference type="HOGENOM" id="CLU_1321606_0_0_1"/>
<reference evidence="2 3" key="1">
    <citation type="submission" date="2014-04" db="EMBL/GenBank/DDBJ databases">
        <authorList>
            <consortium name="DOE Joint Genome Institute"/>
            <person name="Kuo A."/>
            <person name="Kohler A."/>
            <person name="Jargeat P."/>
            <person name="Nagy L.G."/>
            <person name="Floudas D."/>
            <person name="Copeland A."/>
            <person name="Barry K.W."/>
            <person name="Cichocki N."/>
            <person name="Veneault-Fourrey C."/>
            <person name="LaButti K."/>
            <person name="Lindquist E.A."/>
            <person name="Lipzen A."/>
            <person name="Lundell T."/>
            <person name="Morin E."/>
            <person name="Murat C."/>
            <person name="Sun H."/>
            <person name="Tunlid A."/>
            <person name="Henrissat B."/>
            <person name="Grigoriev I.V."/>
            <person name="Hibbett D.S."/>
            <person name="Martin F."/>
            <person name="Nordberg H.P."/>
            <person name="Cantor M.N."/>
            <person name="Hua S.X."/>
        </authorList>
    </citation>
    <scope>NUCLEOTIDE SEQUENCE [LARGE SCALE GENOMIC DNA]</scope>
    <source>
        <strain evidence="2 3">Ve08.2h10</strain>
    </source>
</reference>
<organism evidence="2 3">
    <name type="scientific">Paxillus rubicundulus Ve08.2h10</name>
    <dbReference type="NCBI Taxonomy" id="930991"/>
    <lineage>
        <taxon>Eukaryota</taxon>
        <taxon>Fungi</taxon>
        <taxon>Dikarya</taxon>
        <taxon>Basidiomycota</taxon>
        <taxon>Agaricomycotina</taxon>
        <taxon>Agaricomycetes</taxon>
        <taxon>Agaricomycetidae</taxon>
        <taxon>Boletales</taxon>
        <taxon>Paxilineae</taxon>
        <taxon>Paxillaceae</taxon>
        <taxon>Paxillus</taxon>
    </lineage>
</organism>